<organism evidence="1">
    <name type="scientific">Arundo donax</name>
    <name type="common">Giant reed</name>
    <name type="synonym">Donax arundinaceus</name>
    <dbReference type="NCBI Taxonomy" id="35708"/>
    <lineage>
        <taxon>Eukaryota</taxon>
        <taxon>Viridiplantae</taxon>
        <taxon>Streptophyta</taxon>
        <taxon>Embryophyta</taxon>
        <taxon>Tracheophyta</taxon>
        <taxon>Spermatophyta</taxon>
        <taxon>Magnoliopsida</taxon>
        <taxon>Liliopsida</taxon>
        <taxon>Poales</taxon>
        <taxon>Poaceae</taxon>
        <taxon>PACMAD clade</taxon>
        <taxon>Arundinoideae</taxon>
        <taxon>Arundineae</taxon>
        <taxon>Arundo</taxon>
    </lineage>
</organism>
<proteinExistence type="predicted"/>
<accession>A0A0A9B3A7</accession>
<dbReference type="EMBL" id="GBRH01244073">
    <property type="protein sequence ID" value="JAD53822.1"/>
    <property type="molecule type" value="Transcribed_RNA"/>
</dbReference>
<sequence>MLPCIQSCLSV</sequence>
<evidence type="ECO:0000313" key="1">
    <source>
        <dbReference type="EMBL" id="JAD53822.1"/>
    </source>
</evidence>
<protein>
    <submittedName>
        <fullName evidence="1">Uncharacterized protein</fullName>
    </submittedName>
</protein>
<reference evidence="1" key="2">
    <citation type="journal article" date="2015" name="Data Brief">
        <title>Shoot transcriptome of the giant reed, Arundo donax.</title>
        <authorList>
            <person name="Barrero R.A."/>
            <person name="Guerrero F.D."/>
            <person name="Moolhuijzen P."/>
            <person name="Goolsby J.A."/>
            <person name="Tidwell J."/>
            <person name="Bellgard S.E."/>
            <person name="Bellgard M.I."/>
        </authorList>
    </citation>
    <scope>NUCLEOTIDE SEQUENCE</scope>
    <source>
        <tissue evidence="1">Shoot tissue taken approximately 20 cm above the soil surface</tissue>
    </source>
</reference>
<reference evidence="1" key="1">
    <citation type="submission" date="2014-09" db="EMBL/GenBank/DDBJ databases">
        <authorList>
            <person name="Magalhaes I.L.F."/>
            <person name="Oliveira U."/>
            <person name="Santos F.R."/>
            <person name="Vidigal T.H.D.A."/>
            <person name="Brescovit A.D."/>
            <person name="Santos A.J."/>
        </authorList>
    </citation>
    <scope>NUCLEOTIDE SEQUENCE</scope>
    <source>
        <tissue evidence="1">Shoot tissue taken approximately 20 cm above the soil surface</tissue>
    </source>
</reference>
<name>A0A0A9B3A7_ARUDO</name>